<dbReference type="Gene3D" id="3.40.30.10">
    <property type="entry name" value="Glutaredoxin"/>
    <property type="match status" value="1"/>
</dbReference>
<reference evidence="11 12" key="1">
    <citation type="submission" date="2016-12" db="EMBL/GenBank/DDBJ databases">
        <authorList>
            <person name="Song W.-J."/>
            <person name="Kurnit D.M."/>
        </authorList>
    </citation>
    <scope>NUCLEOTIDE SEQUENCE [LARGE SCALE GENOMIC DNA]</scope>
    <source>
        <strain evidence="11 12">175</strain>
    </source>
</reference>
<name>A0A1Y6CSE5_9GAMM</name>
<dbReference type="Gene3D" id="1.20.1440.230">
    <property type="entry name" value="NADH-ubiquinone oxidoreductase 51kDa subunit, iron-sulphur binding domain"/>
    <property type="match status" value="1"/>
</dbReference>
<evidence type="ECO:0000256" key="9">
    <source>
        <dbReference type="ARBA" id="ARBA00032787"/>
    </source>
</evidence>
<evidence type="ECO:0000256" key="7">
    <source>
        <dbReference type="ARBA" id="ARBA00023014"/>
    </source>
</evidence>
<evidence type="ECO:0000256" key="1">
    <source>
        <dbReference type="ARBA" id="ARBA00001917"/>
    </source>
</evidence>
<evidence type="ECO:0000256" key="6">
    <source>
        <dbReference type="ARBA" id="ARBA00023004"/>
    </source>
</evidence>
<dbReference type="InterPro" id="IPR019575">
    <property type="entry name" value="Nuop51_4Fe4S-bd"/>
</dbReference>
<proteinExistence type="inferred from homology"/>
<accession>A0A1Y6CSE5</accession>
<evidence type="ECO:0000259" key="10">
    <source>
        <dbReference type="SMART" id="SM00928"/>
    </source>
</evidence>
<dbReference type="Pfam" id="PF01257">
    <property type="entry name" value="2Fe-2S_thioredx"/>
    <property type="match status" value="1"/>
</dbReference>
<evidence type="ECO:0000256" key="2">
    <source>
        <dbReference type="ARBA" id="ARBA00007523"/>
    </source>
</evidence>
<dbReference type="AlphaFoldDB" id="A0A1Y6CSE5"/>
<keyword evidence="5" id="KW-0479">Metal-binding</keyword>
<dbReference type="GO" id="GO:0008137">
    <property type="term" value="F:NADH dehydrogenase (ubiquinone) activity"/>
    <property type="evidence" value="ECO:0007669"/>
    <property type="project" value="InterPro"/>
</dbReference>
<keyword evidence="6" id="KW-0408">Iron</keyword>
<dbReference type="InterPro" id="IPR011538">
    <property type="entry name" value="Nuo51_FMN-bd"/>
</dbReference>
<dbReference type="InterPro" id="IPR036249">
    <property type="entry name" value="Thioredoxin-like_sf"/>
</dbReference>
<keyword evidence="7" id="KW-0411">Iron-sulfur</keyword>
<evidence type="ECO:0000256" key="5">
    <source>
        <dbReference type="ARBA" id="ARBA00022723"/>
    </source>
</evidence>
<dbReference type="PANTHER" id="PTHR43578">
    <property type="entry name" value="NADH-QUINONE OXIDOREDUCTASE SUBUNIT F"/>
    <property type="match status" value="1"/>
</dbReference>
<gene>
    <name evidence="11" type="ORF">SAMN02949497_0826</name>
</gene>
<comment type="cofactor">
    <cofactor evidence="1">
        <name>FMN</name>
        <dbReference type="ChEBI" id="CHEBI:58210"/>
    </cofactor>
</comment>
<organism evidence="11 12">
    <name type="scientific">Methylomagnum ishizawai</name>
    <dbReference type="NCBI Taxonomy" id="1760988"/>
    <lineage>
        <taxon>Bacteria</taxon>
        <taxon>Pseudomonadati</taxon>
        <taxon>Pseudomonadota</taxon>
        <taxon>Gammaproteobacteria</taxon>
        <taxon>Methylococcales</taxon>
        <taxon>Methylococcaceae</taxon>
        <taxon>Methylomagnum</taxon>
    </lineage>
</organism>
<dbReference type="GO" id="GO:0010181">
    <property type="term" value="F:FMN binding"/>
    <property type="evidence" value="ECO:0007669"/>
    <property type="project" value="InterPro"/>
</dbReference>
<dbReference type="SUPFAM" id="SSF142984">
    <property type="entry name" value="Nqo1 middle domain-like"/>
    <property type="match status" value="1"/>
</dbReference>
<dbReference type="PROSITE" id="PS00644">
    <property type="entry name" value="COMPLEX1_51K_1"/>
    <property type="match status" value="1"/>
</dbReference>
<dbReference type="InterPro" id="IPR001949">
    <property type="entry name" value="NADH-UbQ_OxRdtase_51kDa_CS"/>
</dbReference>
<dbReference type="InterPro" id="IPR037207">
    <property type="entry name" value="Nuop51_4Fe4S-bd_sf"/>
</dbReference>
<feature type="domain" description="NADH-ubiquinone oxidoreductase 51kDa subunit iron-sulphur binding" evidence="10">
    <location>
        <begin position="489"/>
        <end position="534"/>
    </location>
</feature>
<dbReference type="PANTHER" id="PTHR43578:SF3">
    <property type="entry name" value="NADH-QUINONE OXIDOREDUCTASE SUBUNIT F"/>
    <property type="match status" value="1"/>
</dbReference>
<dbReference type="InterPro" id="IPR041921">
    <property type="entry name" value="NuoE_N"/>
</dbReference>
<evidence type="ECO:0000256" key="4">
    <source>
        <dbReference type="ARBA" id="ARBA00022485"/>
    </source>
</evidence>
<evidence type="ECO:0000256" key="8">
    <source>
        <dbReference type="ARBA" id="ARBA00031578"/>
    </source>
</evidence>
<dbReference type="Gene3D" id="3.40.50.11540">
    <property type="entry name" value="NADH-ubiquinone oxidoreductase 51kDa subunit"/>
    <property type="match status" value="1"/>
</dbReference>
<comment type="similarity">
    <text evidence="2">Belongs to the complex I 51 kDa subunit family.</text>
</comment>
<dbReference type="EMBL" id="FXAM01000001">
    <property type="protein sequence ID" value="SMF93539.1"/>
    <property type="molecule type" value="Genomic_DNA"/>
</dbReference>
<dbReference type="OrthoDB" id="9805533at2"/>
<dbReference type="RefSeq" id="WP_085210210.1">
    <property type="nucleotide sequence ID" value="NZ_FXAM01000001.1"/>
</dbReference>
<evidence type="ECO:0000313" key="11">
    <source>
        <dbReference type="EMBL" id="SMF93539.1"/>
    </source>
</evidence>
<evidence type="ECO:0000256" key="3">
    <source>
        <dbReference type="ARBA" id="ARBA00019901"/>
    </source>
</evidence>
<dbReference type="STRING" id="1760988.SAMN02949497_0826"/>
<dbReference type="Proteomes" id="UP000192923">
    <property type="component" value="Unassembled WGS sequence"/>
</dbReference>
<dbReference type="Gene3D" id="1.10.10.1590">
    <property type="entry name" value="NADH-quinone oxidoreductase subunit E"/>
    <property type="match status" value="1"/>
</dbReference>
<keyword evidence="12" id="KW-1185">Reference proteome</keyword>
<dbReference type="GO" id="GO:0051539">
    <property type="term" value="F:4 iron, 4 sulfur cluster binding"/>
    <property type="evidence" value="ECO:0007669"/>
    <property type="project" value="UniProtKB-KW"/>
</dbReference>
<dbReference type="SUPFAM" id="SSF140490">
    <property type="entry name" value="Nqo1C-terminal domain-like"/>
    <property type="match status" value="1"/>
</dbReference>
<dbReference type="InterPro" id="IPR037225">
    <property type="entry name" value="Nuo51_FMN-bd_sf"/>
</dbReference>
<dbReference type="Pfam" id="PF01512">
    <property type="entry name" value="Complex1_51K"/>
    <property type="match status" value="1"/>
</dbReference>
<evidence type="ECO:0000313" key="12">
    <source>
        <dbReference type="Proteomes" id="UP000192923"/>
    </source>
</evidence>
<dbReference type="Pfam" id="PF10589">
    <property type="entry name" value="NADH_4Fe-4S"/>
    <property type="match status" value="1"/>
</dbReference>
<dbReference type="Gene3D" id="3.10.20.600">
    <property type="match status" value="1"/>
</dbReference>
<dbReference type="SUPFAM" id="SSF142019">
    <property type="entry name" value="Nqo1 FMN-binding domain-like"/>
    <property type="match status" value="1"/>
</dbReference>
<dbReference type="SMART" id="SM00928">
    <property type="entry name" value="NADH_4Fe-4S"/>
    <property type="match status" value="1"/>
</dbReference>
<dbReference type="SUPFAM" id="SSF52833">
    <property type="entry name" value="Thioredoxin-like"/>
    <property type="match status" value="1"/>
</dbReference>
<dbReference type="PROSITE" id="PS00645">
    <property type="entry name" value="COMPLEX1_51K_2"/>
    <property type="match status" value="1"/>
</dbReference>
<protein>
    <recommendedName>
        <fullName evidence="3">NADH-quinone oxidoreductase subunit F</fullName>
    </recommendedName>
    <alternativeName>
        <fullName evidence="8">NADH dehydrogenase I subunit F</fullName>
    </alternativeName>
    <alternativeName>
        <fullName evidence="9">NDH-1 subunit F</fullName>
    </alternativeName>
</protein>
<keyword evidence="4" id="KW-0004">4Fe-4S</keyword>
<dbReference type="GO" id="GO:0046872">
    <property type="term" value="F:metal ion binding"/>
    <property type="evidence" value="ECO:0007669"/>
    <property type="project" value="UniProtKB-KW"/>
</dbReference>
<sequence length="611" mass="66523">MPLSDADLVHLRAIVARHGGEPTELLQILREVQAHLHHVPHEAMVFLYEALQVPPAQIQGVVEFYSFLSTMPRGRYDLRISDSITDQMLGSRALADDLCQRLGVKLGETRADGAVSVDYTSCTGMCEQGPAGLVNGLALTRLDRARVERIAELVEAGTPLEAWPEAFFAVADNVHKPGLLLADGFEPGAALAKVFERGREATFAELEQSGLRGRGGAGFNTAWKWRFCYEGPDEDSFCPMDKRAEVQRFVICNADEGEPGTFKDRVLLNSHAHRVFEGMTVCAALVGAKRGFLYLRGEYLHLYQPLLAVLEERRRLGLLGRNIQGREGFDFDIKIHLGAGAYICGEESALIESLEGKRGNPRNRPPYPVTHGYLGQPTVVNNVETFLSAAMIALHGGVWFAAHGTEKSKGSKILSISGDCARPGIYEYPFGTTVAQILEDCGAVDPFGAQVGGPSGTFISDKEFGRKLAFEDLATGGSFMVFGQGRDPLEVARNFTHFFAHESCGFCTPCRVGTALLKNIHDKICAGHGTPYDLAELADLGKIIKGASHCGLGQTAAHPILTTLERYPDLYAARLKETVFQPGFDLDGALEVSRRLTGRDDAHAHLAQANQ</sequence>